<evidence type="ECO:0000259" key="12">
    <source>
        <dbReference type="PROSITE" id="PS50011"/>
    </source>
</evidence>
<dbReference type="Gene3D" id="3.30.505.10">
    <property type="entry name" value="SH2 domain"/>
    <property type="match status" value="1"/>
</dbReference>
<feature type="compositionally biased region" description="Low complexity" evidence="10">
    <location>
        <begin position="26"/>
        <end position="35"/>
    </location>
</feature>
<evidence type="ECO:0000256" key="7">
    <source>
        <dbReference type="PROSITE-ProRule" id="PRU00191"/>
    </source>
</evidence>
<dbReference type="Gene3D" id="1.10.510.10">
    <property type="entry name" value="Transferase(Phosphotransferase) domain 1"/>
    <property type="match status" value="1"/>
</dbReference>
<dbReference type="PROSITE" id="PS00109">
    <property type="entry name" value="PROTEIN_KINASE_TYR"/>
    <property type="match status" value="1"/>
</dbReference>
<protein>
    <recommendedName>
        <fullName evidence="9">Tyrosine-protein kinase</fullName>
        <ecNumber evidence="9">2.7.10.2</ecNumber>
    </recommendedName>
</protein>
<dbReference type="CDD" id="cd10361">
    <property type="entry name" value="SH2_Fps_family"/>
    <property type="match status" value="1"/>
</dbReference>
<dbReference type="InterPro" id="IPR001245">
    <property type="entry name" value="Ser-Thr/Tyr_kinase_cat_dom"/>
</dbReference>
<name>A0A0N5CD72_STREA</name>
<comment type="catalytic activity">
    <reaction evidence="6 9">
        <text>L-tyrosyl-[protein] + ATP = O-phospho-L-tyrosyl-[protein] + ADP + H(+)</text>
        <dbReference type="Rhea" id="RHEA:10596"/>
        <dbReference type="Rhea" id="RHEA-COMP:10136"/>
        <dbReference type="Rhea" id="RHEA-COMP:20101"/>
        <dbReference type="ChEBI" id="CHEBI:15378"/>
        <dbReference type="ChEBI" id="CHEBI:30616"/>
        <dbReference type="ChEBI" id="CHEBI:46858"/>
        <dbReference type="ChEBI" id="CHEBI:61978"/>
        <dbReference type="ChEBI" id="CHEBI:456216"/>
        <dbReference type="EC" id="2.7.10.2"/>
    </reaction>
</comment>
<keyword evidence="3 9" id="KW-0418">Kinase</keyword>
<dbReference type="PROSITE" id="PS50011">
    <property type="entry name" value="PROTEIN_KINASE_DOM"/>
    <property type="match status" value="1"/>
</dbReference>
<evidence type="ECO:0000256" key="5">
    <source>
        <dbReference type="ARBA" id="ARBA00023137"/>
    </source>
</evidence>
<evidence type="ECO:0000256" key="6">
    <source>
        <dbReference type="ARBA" id="ARBA00051245"/>
    </source>
</evidence>
<organism evidence="13 14">
    <name type="scientific">Strongyloides papillosus</name>
    <name type="common">Intestinal threadworm</name>
    <dbReference type="NCBI Taxonomy" id="174720"/>
    <lineage>
        <taxon>Eukaryota</taxon>
        <taxon>Metazoa</taxon>
        <taxon>Ecdysozoa</taxon>
        <taxon>Nematoda</taxon>
        <taxon>Chromadorea</taxon>
        <taxon>Rhabditida</taxon>
        <taxon>Tylenchina</taxon>
        <taxon>Panagrolaimomorpha</taxon>
        <taxon>Strongyloidoidea</taxon>
        <taxon>Strongyloididae</taxon>
        <taxon>Strongyloides</taxon>
    </lineage>
</organism>
<sequence length="511" mass="58157">MHTRKGKHRFFKKIFKGSIKESRNIGTSTSNSNGSLDSKDDKQNKTKKIVSVQSQVTVFNNSKNDKPGHKTISINVNESMDKLNDNVGKGNKTSKLRESKMASINKTFKTENIDDFNMDPEVIKNTIKQLIKYQWYHGLLPRDEVEEFLVSEGDYLVRKSEVNSSTRFVLSVKGKDMHINHVVLNWSEGSWYMLKGEVSCPQLDELLKTYITNETPIGNNKVILRRPIPKPHYYIDHDHIKILKEIGHGAFGVVCVGTYTINDVVRKCAIKSLKIGKKIDKIQRKEFVKEAKINLKLKHKNIVNLYGFAINEEPLMIVLEYCENGALNSYLKKHPETSNNVCMKFVVDACRGMCYLASKNIIHRDLAARNCLIDENLTVKISDFGLSVANVVSITLNAKTKVPIKWLSPETIKEKHFNLATDVWSFGVVIWEIFSRCQSEPYPRQSNKEAKEIIISGRKPMNAPPNTPPVFANAMDKCFTQNPKLRPTFGVLLKFLAPSETPPDELVFCTY</sequence>
<dbReference type="InterPro" id="IPR050198">
    <property type="entry name" value="Non-receptor_tyrosine_kinases"/>
</dbReference>
<dbReference type="InterPro" id="IPR020635">
    <property type="entry name" value="Tyr_kinase_cat_dom"/>
</dbReference>
<keyword evidence="1 9" id="KW-0808">Transferase</keyword>
<keyword evidence="5 9" id="KW-0829">Tyrosine-protein kinase</keyword>
<dbReference type="CDD" id="cd00192">
    <property type="entry name" value="PTKc"/>
    <property type="match status" value="1"/>
</dbReference>
<evidence type="ECO:0000256" key="2">
    <source>
        <dbReference type="ARBA" id="ARBA00022741"/>
    </source>
</evidence>
<dbReference type="InterPro" id="IPR000980">
    <property type="entry name" value="SH2"/>
</dbReference>
<feature type="region of interest" description="Disordered" evidence="10">
    <location>
        <begin position="22"/>
        <end position="47"/>
    </location>
</feature>
<evidence type="ECO:0000256" key="4">
    <source>
        <dbReference type="ARBA" id="ARBA00022840"/>
    </source>
</evidence>
<dbReference type="SMART" id="SM00252">
    <property type="entry name" value="SH2"/>
    <property type="match status" value="1"/>
</dbReference>
<dbReference type="PROSITE" id="PS00107">
    <property type="entry name" value="PROTEIN_KINASE_ATP"/>
    <property type="match status" value="1"/>
</dbReference>
<keyword evidence="4 8" id="KW-0067">ATP-binding</keyword>
<dbReference type="Pfam" id="PF07714">
    <property type="entry name" value="PK_Tyr_Ser-Thr"/>
    <property type="match status" value="1"/>
</dbReference>
<dbReference type="Pfam" id="PF00017">
    <property type="entry name" value="SH2"/>
    <property type="match status" value="1"/>
</dbReference>
<keyword evidence="7" id="KW-0727">SH2 domain</keyword>
<feature type="binding site" evidence="8">
    <location>
        <position position="271"/>
    </location>
    <ligand>
        <name>ATP</name>
        <dbReference type="ChEBI" id="CHEBI:30616"/>
    </ligand>
</feature>
<evidence type="ECO:0000256" key="8">
    <source>
        <dbReference type="PROSITE-ProRule" id="PRU10141"/>
    </source>
</evidence>
<evidence type="ECO:0000256" key="9">
    <source>
        <dbReference type="RuleBase" id="RU362096"/>
    </source>
</evidence>
<evidence type="ECO:0000256" key="1">
    <source>
        <dbReference type="ARBA" id="ARBA00022679"/>
    </source>
</evidence>
<dbReference type="GO" id="GO:0005524">
    <property type="term" value="F:ATP binding"/>
    <property type="evidence" value="ECO:0007669"/>
    <property type="project" value="UniProtKB-UniRule"/>
</dbReference>
<dbReference type="GO" id="GO:0004715">
    <property type="term" value="F:non-membrane spanning protein tyrosine kinase activity"/>
    <property type="evidence" value="ECO:0007669"/>
    <property type="project" value="UniProtKB-EC"/>
</dbReference>
<evidence type="ECO:0000313" key="13">
    <source>
        <dbReference type="Proteomes" id="UP000046392"/>
    </source>
</evidence>
<dbReference type="AlphaFoldDB" id="A0A0N5CD72"/>
<proteinExistence type="inferred from homology"/>
<dbReference type="STRING" id="174720.A0A0N5CD72"/>
<dbReference type="Proteomes" id="UP000046392">
    <property type="component" value="Unplaced"/>
</dbReference>
<keyword evidence="2 8" id="KW-0547">Nucleotide-binding</keyword>
<dbReference type="EC" id="2.7.10.2" evidence="9"/>
<accession>A0A0N5CD72</accession>
<dbReference type="InterPro" id="IPR036860">
    <property type="entry name" value="SH2_dom_sf"/>
</dbReference>
<dbReference type="PRINTS" id="PR00109">
    <property type="entry name" value="TYRKINASE"/>
</dbReference>
<evidence type="ECO:0000256" key="10">
    <source>
        <dbReference type="SAM" id="MobiDB-lite"/>
    </source>
</evidence>
<dbReference type="PANTHER" id="PTHR24418">
    <property type="entry name" value="TYROSINE-PROTEIN KINASE"/>
    <property type="match status" value="1"/>
</dbReference>
<feature type="domain" description="SH2" evidence="11">
    <location>
        <begin position="135"/>
        <end position="228"/>
    </location>
</feature>
<evidence type="ECO:0000256" key="3">
    <source>
        <dbReference type="ARBA" id="ARBA00022777"/>
    </source>
</evidence>
<dbReference type="InterPro" id="IPR035849">
    <property type="entry name" value="Fes/Fps/Fer_SH2"/>
</dbReference>
<dbReference type="PROSITE" id="PS50001">
    <property type="entry name" value="SH2"/>
    <property type="match status" value="1"/>
</dbReference>
<dbReference type="SUPFAM" id="SSF56112">
    <property type="entry name" value="Protein kinase-like (PK-like)"/>
    <property type="match status" value="1"/>
</dbReference>
<dbReference type="InterPro" id="IPR008266">
    <property type="entry name" value="Tyr_kinase_AS"/>
</dbReference>
<dbReference type="InterPro" id="IPR000719">
    <property type="entry name" value="Prot_kinase_dom"/>
</dbReference>
<feature type="domain" description="Protein kinase" evidence="12">
    <location>
        <begin position="240"/>
        <end position="507"/>
    </location>
</feature>
<dbReference type="WBParaSite" id="SPAL_0001581800.1">
    <property type="protein sequence ID" value="SPAL_0001581800.1"/>
    <property type="gene ID" value="SPAL_0001581800"/>
</dbReference>
<evidence type="ECO:0000259" key="11">
    <source>
        <dbReference type="PROSITE" id="PS50001"/>
    </source>
</evidence>
<comment type="similarity">
    <text evidence="9">Belongs to the protein kinase superfamily. Tyr protein kinase family.</text>
</comment>
<dbReference type="InterPro" id="IPR017441">
    <property type="entry name" value="Protein_kinase_ATP_BS"/>
</dbReference>
<dbReference type="InterPro" id="IPR011009">
    <property type="entry name" value="Kinase-like_dom_sf"/>
</dbReference>
<reference evidence="14" key="1">
    <citation type="submission" date="2017-02" db="UniProtKB">
        <authorList>
            <consortium name="WormBaseParasite"/>
        </authorList>
    </citation>
    <scope>IDENTIFICATION</scope>
</reference>
<evidence type="ECO:0000313" key="14">
    <source>
        <dbReference type="WBParaSite" id="SPAL_0001581800.1"/>
    </source>
</evidence>
<dbReference type="SMART" id="SM00219">
    <property type="entry name" value="TyrKc"/>
    <property type="match status" value="1"/>
</dbReference>
<keyword evidence="13" id="KW-1185">Reference proteome</keyword>
<dbReference type="SUPFAM" id="SSF55550">
    <property type="entry name" value="SH2 domain"/>
    <property type="match status" value="1"/>
</dbReference>